<dbReference type="EMBL" id="CP003659">
    <property type="protein sequence ID" value="AFZ55814.1"/>
    <property type="molecule type" value="Genomic_DNA"/>
</dbReference>
<dbReference type="eggNOG" id="ENOG5032QWA">
    <property type="taxonomic scope" value="Bacteria"/>
</dbReference>
<dbReference type="RefSeq" id="WP_015212470.1">
    <property type="nucleotide sequence ID" value="NC_019771.1"/>
</dbReference>
<dbReference type="PATRIC" id="fig|272123.3.peg.225"/>
<dbReference type="Proteomes" id="UP000010474">
    <property type="component" value="Chromosome"/>
</dbReference>
<name>K9ZAQ6_ANACC</name>
<dbReference type="HOGENOM" id="CLU_082097_0_0_3"/>
<keyword evidence="3" id="KW-1185">Reference proteome</keyword>
<evidence type="ECO:0000313" key="2">
    <source>
        <dbReference type="EMBL" id="AFZ55814.1"/>
    </source>
</evidence>
<dbReference type="STRING" id="272123.Anacy_0207"/>
<dbReference type="Pfam" id="PF14065">
    <property type="entry name" value="Pvc16_N"/>
    <property type="match status" value="1"/>
</dbReference>
<dbReference type="OrthoDB" id="5514409at2"/>
<gene>
    <name evidence="2" type="ordered locus">Anacy_0207</name>
</gene>
<feature type="domain" description="Pvc16 N-terminal" evidence="1">
    <location>
        <begin position="5"/>
        <end position="181"/>
    </location>
</feature>
<dbReference type="AlphaFoldDB" id="K9ZAQ6"/>
<sequence>MLDDLDSTLEQLLTHELPELKRSSETNVAISFDMPLEGSIKQKPAINLFLYDVRENMELRRSEWSVQRRSNGTAVKQPSPARIDCSYLITAWANSDDPQQEHHILGEVMKLLLRYRTLPEAILQGSLKGQEPLPVGVGLRSSYLQSLGEFWQAIGGKPKAALNYTVTISVPVEEAATEFPLVLDKRTEIMRRL</sequence>
<protein>
    <recommendedName>
        <fullName evidence="1">Pvc16 N-terminal domain-containing protein</fullName>
    </recommendedName>
</protein>
<dbReference type="KEGG" id="acy:Anacy_0207"/>
<accession>K9ZAQ6</accession>
<proteinExistence type="predicted"/>
<reference evidence="3" key="1">
    <citation type="journal article" date="2013" name="Proc. Natl. Acad. Sci. U.S.A.">
        <title>Improving the coverage of the cyanobacterial phylum using diversity-driven genome sequencing.</title>
        <authorList>
            <person name="Shih P.M."/>
            <person name="Wu D."/>
            <person name="Latifi A."/>
            <person name="Axen S.D."/>
            <person name="Fewer D.P."/>
            <person name="Talla E."/>
            <person name="Calteau A."/>
            <person name="Cai F."/>
            <person name="Tandeau de Marsac N."/>
            <person name="Rippka R."/>
            <person name="Herdman M."/>
            <person name="Sivonen K."/>
            <person name="Coursin T."/>
            <person name="Laurent T."/>
            <person name="Goodwin L."/>
            <person name="Nolan M."/>
            <person name="Davenport K.W."/>
            <person name="Han C.S."/>
            <person name="Rubin E.M."/>
            <person name="Eisen J.A."/>
            <person name="Woyke T."/>
            <person name="Gugger M."/>
            <person name="Kerfeld C.A."/>
        </authorList>
    </citation>
    <scope>NUCLEOTIDE SEQUENCE [LARGE SCALE GENOMIC DNA]</scope>
    <source>
        <strain evidence="3">ATCC 27899 / PCC 7122</strain>
    </source>
</reference>
<dbReference type="InterPro" id="IPR025351">
    <property type="entry name" value="Pvc16_N"/>
</dbReference>
<evidence type="ECO:0000259" key="1">
    <source>
        <dbReference type="Pfam" id="PF14065"/>
    </source>
</evidence>
<organism evidence="2 3">
    <name type="scientific">Anabaena cylindrica (strain ATCC 27899 / PCC 7122)</name>
    <dbReference type="NCBI Taxonomy" id="272123"/>
    <lineage>
        <taxon>Bacteria</taxon>
        <taxon>Bacillati</taxon>
        <taxon>Cyanobacteriota</taxon>
        <taxon>Cyanophyceae</taxon>
        <taxon>Nostocales</taxon>
        <taxon>Nostocaceae</taxon>
        <taxon>Anabaena</taxon>
    </lineage>
</organism>
<evidence type="ECO:0000313" key="3">
    <source>
        <dbReference type="Proteomes" id="UP000010474"/>
    </source>
</evidence>